<feature type="region of interest" description="Disordered" evidence="2">
    <location>
        <begin position="485"/>
        <end position="512"/>
    </location>
</feature>
<feature type="compositionally biased region" description="Basic and acidic residues" evidence="2">
    <location>
        <begin position="1613"/>
        <end position="1663"/>
    </location>
</feature>
<protein>
    <recommendedName>
        <fullName evidence="5">Viral A-type inclusion protein</fullName>
    </recommendedName>
</protein>
<feature type="region of interest" description="Disordered" evidence="2">
    <location>
        <begin position="840"/>
        <end position="859"/>
    </location>
</feature>
<feature type="compositionally biased region" description="Basic and acidic residues" evidence="2">
    <location>
        <begin position="1483"/>
        <end position="1494"/>
    </location>
</feature>
<feature type="region of interest" description="Disordered" evidence="2">
    <location>
        <begin position="1421"/>
        <end position="1494"/>
    </location>
</feature>
<feature type="coiled-coil region" evidence="1">
    <location>
        <begin position="880"/>
        <end position="914"/>
    </location>
</feature>
<feature type="coiled-coil region" evidence="1">
    <location>
        <begin position="589"/>
        <end position="616"/>
    </location>
</feature>
<dbReference type="PANTHER" id="PTHR23159:SF31">
    <property type="entry name" value="CENTROSOME-ASSOCIATED PROTEIN CEP250 ISOFORM X1"/>
    <property type="match status" value="1"/>
</dbReference>
<feature type="region of interest" description="Disordered" evidence="2">
    <location>
        <begin position="946"/>
        <end position="968"/>
    </location>
</feature>
<feature type="coiled-coil region" evidence="1">
    <location>
        <begin position="724"/>
        <end position="758"/>
    </location>
</feature>
<feature type="compositionally biased region" description="Basic and acidic residues" evidence="2">
    <location>
        <begin position="1292"/>
        <end position="1358"/>
    </location>
</feature>
<evidence type="ECO:0000313" key="4">
    <source>
        <dbReference type="Proteomes" id="UP001470230"/>
    </source>
</evidence>
<evidence type="ECO:0000256" key="1">
    <source>
        <dbReference type="SAM" id="Coils"/>
    </source>
</evidence>
<feature type="compositionally biased region" description="Polar residues" evidence="2">
    <location>
        <begin position="1471"/>
        <end position="1482"/>
    </location>
</feature>
<feature type="compositionally biased region" description="Basic residues" evidence="2">
    <location>
        <begin position="1378"/>
        <end position="1390"/>
    </location>
</feature>
<gene>
    <name evidence="3" type="ORF">M9Y10_030368</name>
</gene>
<feature type="region of interest" description="Disordered" evidence="2">
    <location>
        <begin position="1270"/>
        <end position="1399"/>
    </location>
</feature>
<dbReference type="EMBL" id="JAPFFF010000044">
    <property type="protein sequence ID" value="KAK8840597.1"/>
    <property type="molecule type" value="Genomic_DNA"/>
</dbReference>
<dbReference type="PANTHER" id="PTHR23159">
    <property type="entry name" value="CENTROSOMAL PROTEIN 2"/>
    <property type="match status" value="1"/>
</dbReference>
<keyword evidence="4" id="KW-1185">Reference proteome</keyword>
<organism evidence="3 4">
    <name type="scientific">Tritrichomonas musculus</name>
    <dbReference type="NCBI Taxonomy" id="1915356"/>
    <lineage>
        <taxon>Eukaryota</taxon>
        <taxon>Metamonada</taxon>
        <taxon>Parabasalia</taxon>
        <taxon>Tritrichomonadida</taxon>
        <taxon>Tritrichomonadidae</taxon>
        <taxon>Tritrichomonas</taxon>
    </lineage>
</organism>
<sequence>MTNSRSNSIDSTESDEEVRITDLNNYTHNEIMKIYEHLDSLDKKMASFQKVMSPASIDEIHERLDKIEAQLKLQNEFITNSDINDIKKEIQELKEQTYSNIKTQKEIRCLKYEVRLLKKSNNNNIQVQSRDIPVENTQNEQDTLKLQKQIDSMDNAIRCLKFEVKKLKETPSPEAVPIPTAAPVENSVHPEDIEKLQKDIDSMDNAIKCLKFEVKKLKETPVPAPAPVVQERAVPVIPDDLVQRVDNAQETSTKANDTATDAQQQIAALKSENEELKSDVKCLKYEVKKLKDAPVPESSPVEQAAPVPVVIPDEFIQQIKDANDKSAQACEKADKASQDIDGLKQQNVETTNKVNEIITGHKSMTDDMKCLKYEVKKLKDAPQPEPTPVVEERSAPSIPDDLVQRVDDAQQTSTKANEAVTNAQQQIVALKTENEQLKSDMRCLKYEVKKLKDAPVQEAAPVEQAEPAPIVIPDEFIQQIKDANDKSDKAVEQANKASQDIDGLRQQSTETTSKVNEQFVAIQNDNSKLKSDVKCLKYEVKKLKDAPQPEPVQERAAPAIPDDLEERVDNAQQASAKANDVAVAAGLKADDAHQQIEDLKKENEKLRSDMGCVKYEVKKLKEAPVPDPVQERAAPAIPDDLVERVDNAQQTSARANEGVDDAQKKLEEANKRIDTLMDENEDMKTDIKCLKYEVKRLKNAPALMAAPVEERAVPELPEDIVERVDNAQQTSTKANEAVEDLKKENATLRSDMKCMKYEVKKLKEAPAPEPVQERAAPAIPDDLVERVDNAQQQSTKANDVAVAAGLKADDAHQQIENLKKENEKLRSDISCMKYEVKKLKDAPAPAPVPVEERAIPEIPDDLVERVDNAQQTSTKANDAAVAAGQKADDAHQQIEDLKKENATLRSDMKCMKYEVKKLKEAPAPEPVQERAVPEIPDDLVERVDNAQQTSTKANDAANDANKQIEGLKNENEDMKTDIKCLKYEVKRLKNAPALMAAPVEERAVPELPEDIVERVDNAQQTSTKANEAVEDLKKENATLRSDMKCMKYEVKKLKEAPAPEPVQERAAPAIPDDLVERVDNAQQQSTKANEGVDDAQKKLEAANKRIDDLKNENESLKADMKCMKYEVKKLKDTPAPEPVEQAPQPVVIPDEFIQQIKDANAKSDKAVKDIDAVRADNENIHKDMKCMKYEVKKLKEAPAPEPVQERAAPAIPDDLLERVDNAQQQSTKANEGVDETQKKLDEANKRIDTLKNENESLKADMKCMKYEVKKLKDTPQPEPVQERAAPEIPQDLVERVDKASKDAEDAGNKAGETQKKLDDATKTINKLKKENDSLKEDMKCMKYEVKKLKDAPQPEPVKEQAAPAPATIPDELLTRINKASKRSHHASKHCRQLDQKAGEINEKINAIDRDMKCMKYEIKKLKDAPENEPAQERAAPVTPAIPDDLVERVDKASKQSHHASKVAKDADSKATDLSNKLEQIQADNDKLKAENKKMNDDIKCMKFEVKKLKDTPQQEPAKERAAEPVVIPDEFVQQIKEANDKSDKAIQQANKATKDIEDAQNKAQEANFKVDRLKKDHDTMNEDMKCIKYEVKKLKDTPVVAQERAAPEIPDDLVERIDKVESNSTKASEDAKDAEIKADEAQKKLDDAAKRLDRLKKDNESLKEDMKCMKYEVKKLKENSSKQDEKGNSKRNEKAVLN</sequence>
<evidence type="ECO:0008006" key="5">
    <source>
        <dbReference type="Google" id="ProtNLM"/>
    </source>
</evidence>
<feature type="coiled-coil region" evidence="1">
    <location>
        <begin position="645"/>
        <end position="700"/>
    </location>
</feature>
<feature type="coiled-coil region" evidence="1">
    <location>
        <begin position="319"/>
        <end position="353"/>
    </location>
</feature>
<feature type="region of interest" description="Disordered" evidence="2">
    <location>
        <begin position="1675"/>
        <end position="1698"/>
    </location>
</feature>
<evidence type="ECO:0000256" key="2">
    <source>
        <dbReference type="SAM" id="MobiDB-lite"/>
    </source>
</evidence>
<name>A0ABR2H4B3_9EUKA</name>
<feature type="coiled-coil region" evidence="1">
    <location>
        <begin position="1078"/>
        <end position="1133"/>
    </location>
</feature>
<accession>A0ABR2H4B3</accession>
<feature type="region of interest" description="Disordered" evidence="2">
    <location>
        <begin position="1539"/>
        <end position="1560"/>
    </location>
</feature>
<comment type="caution">
    <text evidence="3">The sequence shown here is derived from an EMBL/GenBank/DDBJ whole genome shotgun (WGS) entry which is preliminary data.</text>
</comment>
<evidence type="ECO:0000313" key="3">
    <source>
        <dbReference type="EMBL" id="KAK8840597.1"/>
    </source>
</evidence>
<keyword evidence="1" id="KW-0175">Coiled coil</keyword>
<feature type="region of interest" description="Disordered" evidence="2">
    <location>
        <begin position="377"/>
        <end position="401"/>
    </location>
</feature>
<feature type="coiled-coil region" evidence="1">
    <location>
        <begin position="150"/>
        <end position="220"/>
    </location>
</feature>
<proteinExistence type="predicted"/>
<feature type="region of interest" description="Disordered" evidence="2">
    <location>
        <begin position="1612"/>
        <end position="1663"/>
    </location>
</feature>
<reference evidence="3 4" key="1">
    <citation type="submission" date="2024-04" db="EMBL/GenBank/DDBJ databases">
        <title>Tritrichomonas musculus Genome.</title>
        <authorList>
            <person name="Alves-Ferreira E."/>
            <person name="Grigg M."/>
            <person name="Lorenzi H."/>
            <person name="Galac M."/>
        </authorList>
    </citation>
    <scope>NUCLEOTIDE SEQUENCE [LARGE SCALE GENOMIC DNA]</scope>
    <source>
        <strain evidence="3 4">EAF2021</strain>
    </source>
</reference>
<dbReference type="Proteomes" id="UP001470230">
    <property type="component" value="Unassembled WGS sequence"/>
</dbReference>
<feature type="coiled-coil region" evidence="1">
    <location>
        <begin position="245"/>
        <end position="293"/>
    </location>
</feature>
<dbReference type="Gene3D" id="1.20.5.1700">
    <property type="match status" value="2"/>
</dbReference>
<feature type="compositionally biased region" description="Basic and acidic residues" evidence="2">
    <location>
        <begin position="1270"/>
        <end position="1285"/>
    </location>
</feature>
<feature type="region of interest" description="Disordered" evidence="2">
    <location>
        <begin position="1222"/>
        <end position="1253"/>
    </location>
</feature>
<feature type="compositionally biased region" description="Basic and acidic residues" evidence="2">
    <location>
        <begin position="1235"/>
        <end position="1253"/>
    </location>
</feature>
<feature type="coiled-coil region" evidence="1">
    <location>
        <begin position="1015"/>
        <end position="1049"/>
    </location>
</feature>